<dbReference type="Gene3D" id="1.20.1290.10">
    <property type="entry name" value="AhpD-like"/>
    <property type="match status" value="1"/>
</dbReference>
<proteinExistence type="predicted"/>
<dbReference type="RefSeq" id="WP_377405390.1">
    <property type="nucleotide sequence ID" value="NZ_JBHTFQ010000008.1"/>
</dbReference>
<dbReference type="Proteomes" id="UP001596516">
    <property type="component" value="Unassembled WGS sequence"/>
</dbReference>
<reference evidence="3" key="1">
    <citation type="journal article" date="2019" name="Int. J. Syst. Evol. Microbiol.">
        <title>The Global Catalogue of Microorganisms (GCM) 10K type strain sequencing project: providing services to taxonomists for standard genome sequencing and annotation.</title>
        <authorList>
            <consortium name="The Broad Institute Genomics Platform"/>
            <consortium name="The Broad Institute Genome Sequencing Center for Infectious Disease"/>
            <person name="Wu L."/>
            <person name="Ma J."/>
        </authorList>
    </citation>
    <scope>NUCLEOTIDE SEQUENCE [LARGE SCALE GENOMIC DNA]</scope>
    <source>
        <strain evidence="3">CGMCC 1.12750</strain>
    </source>
</reference>
<gene>
    <name evidence="2" type="ORF">ACFQXB_14745</name>
</gene>
<dbReference type="SUPFAM" id="SSF69118">
    <property type="entry name" value="AhpD-like"/>
    <property type="match status" value="1"/>
</dbReference>
<dbReference type="PANTHER" id="PTHR34846">
    <property type="entry name" value="4-CARBOXYMUCONOLACTONE DECARBOXYLASE FAMILY PROTEIN (AFU_ORTHOLOGUE AFUA_6G11590)"/>
    <property type="match status" value="1"/>
</dbReference>
<dbReference type="InterPro" id="IPR003779">
    <property type="entry name" value="CMD-like"/>
</dbReference>
<dbReference type="PANTHER" id="PTHR34846:SF11">
    <property type="entry name" value="4-CARBOXYMUCONOLACTONE DECARBOXYLASE FAMILY PROTEIN (AFU_ORTHOLOGUE AFUA_6G11590)"/>
    <property type="match status" value="1"/>
</dbReference>
<keyword evidence="3" id="KW-1185">Reference proteome</keyword>
<organism evidence="2 3">
    <name type="scientific">Plastorhodobacter daqingensis</name>
    <dbReference type="NCBI Taxonomy" id="1387281"/>
    <lineage>
        <taxon>Bacteria</taxon>
        <taxon>Pseudomonadati</taxon>
        <taxon>Pseudomonadota</taxon>
        <taxon>Alphaproteobacteria</taxon>
        <taxon>Rhodobacterales</taxon>
        <taxon>Paracoccaceae</taxon>
        <taxon>Plastorhodobacter</taxon>
    </lineage>
</organism>
<evidence type="ECO:0000313" key="2">
    <source>
        <dbReference type="EMBL" id="MFC7705453.1"/>
    </source>
</evidence>
<dbReference type="Pfam" id="PF02627">
    <property type="entry name" value="CMD"/>
    <property type="match status" value="1"/>
</dbReference>
<comment type="caution">
    <text evidence="2">The sequence shown here is derived from an EMBL/GenBank/DDBJ whole genome shotgun (WGS) entry which is preliminary data.</text>
</comment>
<dbReference type="InterPro" id="IPR029032">
    <property type="entry name" value="AhpD-like"/>
</dbReference>
<sequence length="183" mass="20175">MRLAPPDPDTLTPDQRRVHDLIASGPRGQVRGPLAIWLHRPRLAETAQALGAYCRYGTTLDPRLSELAILCMAVVWRSEFEWWAHKPIALKAGLAPDTVEALRRGETPAFSSDEEEVVHAVVTTLAAERRLPDALYSRAEAVLGTDRLVDLVGLCGYYTLISMTLNVFEVPLPEGASPELPPR</sequence>
<evidence type="ECO:0000313" key="3">
    <source>
        <dbReference type="Proteomes" id="UP001596516"/>
    </source>
</evidence>
<dbReference type="EMBL" id="JBHTFQ010000008">
    <property type="protein sequence ID" value="MFC7705453.1"/>
    <property type="molecule type" value="Genomic_DNA"/>
</dbReference>
<name>A0ABW2UR57_9RHOB</name>
<protein>
    <submittedName>
        <fullName evidence="2">Carboxymuconolactone decarboxylase family protein</fullName>
    </submittedName>
</protein>
<evidence type="ECO:0000259" key="1">
    <source>
        <dbReference type="Pfam" id="PF02627"/>
    </source>
</evidence>
<feature type="domain" description="Carboxymuconolactone decarboxylase-like" evidence="1">
    <location>
        <begin position="41"/>
        <end position="113"/>
    </location>
</feature>
<accession>A0ABW2UR57</accession>